<evidence type="ECO:0000256" key="1">
    <source>
        <dbReference type="SAM" id="MobiDB-lite"/>
    </source>
</evidence>
<reference evidence="2" key="1">
    <citation type="journal article" date="2023" name="Science">
        <title>Genome structures resolve the early diversification of teleost fishes.</title>
        <authorList>
            <person name="Parey E."/>
            <person name="Louis A."/>
            <person name="Montfort J."/>
            <person name="Bouchez O."/>
            <person name="Roques C."/>
            <person name="Iampietro C."/>
            <person name="Lluch J."/>
            <person name="Castinel A."/>
            <person name="Donnadieu C."/>
            <person name="Desvignes T."/>
            <person name="Floi Bucao C."/>
            <person name="Jouanno E."/>
            <person name="Wen M."/>
            <person name="Mejri S."/>
            <person name="Dirks R."/>
            <person name="Jansen H."/>
            <person name="Henkel C."/>
            <person name="Chen W.J."/>
            <person name="Zahm M."/>
            <person name="Cabau C."/>
            <person name="Klopp C."/>
            <person name="Thompson A.W."/>
            <person name="Robinson-Rechavi M."/>
            <person name="Braasch I."/>
            <person name="Lecointre G."/>
            <person name="Bobe J."/>
            <person name="Postlethwait J.H."/>
            <person name="Berthelot C."/>
            <person name="Roest Crollius H."/>
            <person name="Guiguen Y."/>
        </authorList>
    </citation>
    <scope>NUCLEOTIDE SEQUENCE</scope>
    <source>
        <strain evidence="2">WJC10195</strain>
    </source>
</reference>
<dbReference type="EMBL" id="JAINUF010000007">
    <property type="protein sequence ID" value="KAJ8354604.1"/>
    <property type="molecule type" value="Genomic_DNA"/>
</dbReference>
<sequence length="141" mass="14472">MHNLHTLRSADRVPWPGQGLQLSHAALLPGPSQAPGYVGGGDGRLIRNGAGASGGACLRDRGWTERRTRGGGPRAASGAPVSGRVGGAADLLESSVTLPRAGQLQPALTRPSACGGPPRRTLRQGLVHTHTLIHFGETLNG</sequence>
<comment type="caution">
    <text evidence="2">The sequence shown here is derived from an EMBL/GenBank/DDBJ whole genome shotgun (WGS) entry which is preliminary data.</text>
</comment>
<protein>
    <submittedName>
        <fullName evidence="2">Uncharacterized protein</fullName>
    </submittedName>
</protein>
<dbReference type="Proteomes" id="UP001152622">
    <property type="component" value="Chromosome 7"/>
</dbReference>
<name>A0A9Q1IVK1_SYNKA</name>
<dbReference type="AlphaFoldDB" id="A0A9Q1IVK1"/>
<keyword evidence="3" id="KW-1185">Reference proteome</keyword>
<evidence type="ECO:0000313" key="3">
    <source>
        <dbReference type="Proteomes" id="UP001152622"/>
    </source>
</evidence>
<accession>A0A9Q1IVK1</accession>
<gene>
    <name evidence="2" type="ORF">SKAU_G00221710</name>
</gene>
<feature type="compositionally biased region" description="Low complexity" evidence="1">
    <location>
        <begin position="74"/>
        <end position="83"/>
    </location>
</feature>
<organism evidence="2 3">
    <name type="scientific">Synaphobranchus kaupii</name>
    <name type="common">Kaup's arrowtooth eel</name>
    <dbReference type="NCBI Taxonomy" id="118154"/>
    <lineage>
        <taxon>Eukaryota</taxon>
        <taxon>Metazoa</taxon>
        <taxon>Chordata</taxon>
        <taxon>Craniata</taxon>
        <taxon>Vertebrata</taxon>
        <taxon>Euteleostomi</taxon>
        <taxon>Actinopterygii</taxon>
        <taxon>Neopterygii</taxon>
        <taxon>Teleostei</taxon>
        <taxon>Anguilliformes</taxon>
        <taxon>Synaphobranchidae</taxon>
        <taxon>Synaphobranchus</taxon>
    </lineage>
</organism>
<feature type="region of interest" description="Disordered" evidence="1">
    <location>
        <begin position="63"/>
        <end position="83"/>
    </location>
</feature>
<evidence type="ECO:0000313" key="2">
    <source>
        <dbReference type="EMBL" id="KAJ8354604.1"/>
    </source>
</evidence>
<proteinExistence type="predicted"/>